<evidence type="ECO:0000256" key="1">
    <source>
        <dbReference type="SAM" id="MobiDB-lite"/>
    </source>
</evidence>
<name>T1DJT7_ANOAQ</name>
<feature type="region of interest" description="Disordered" evidence="1">
    <location>
        <begin position="1"/>
        <end position="44"/>
    </location>
</feature>
<organism evidence="2">
    <name type="scientific">Anopheles aquasalis</name>
    <name type="common">Malaria mosquito</name>
    <dbReference type="NCBI Taxonomy" id="42839"/>
    <lineage>
        <taxon>Eukaryota</taxon>
        <taxon>Metazoa</taxon>
        <taxon>Ecdysozoa</taxon>
        <taxon>Arthropoda</taxon>
        <taxon>Hexapoda</taxon>
        <taxon>Insecta</taxon>
        <taxon>Pterygota</taxon>
        <taxon>Neoptera</taxon>
        <taxon>Endopterygota</taxon>
        <taxon>Diptera</taxon>
        <taxon>Nematocera</taxon>
        <taxon>Culicoidea</taxon>
        <taxon>Culicidae</taxon>
        <taxon>Anophelinae</taxon>
        <taxon>Anopheles</taxon>
    </lineage>
</organism>
<protein>
    <submittedName>
        <fullName evidence="2">Uncharacterized protein</fullName>
    </submittedName>
</protein>
<reference evidence="2" key="1">
    <citation type="submission" date="2013-07" db="EMBL/GenBank/DDBJ databases">
        <title>Transcriptome sequencing and developmental regulation of gene expression in Anopheles aquasalis.</title>
        <authorList>
            <consortium name="Brazilian Malaria Network (MCT/CNPq/MS/SCTIE/DECIT/PRONEX 555648/2009-5) and Research Network on Bioactive Molecules from Arthropod Vectors (NAP-MOBIARVE"/>
            <consortium name="University of Sao Paulo)"/>
            <person name="Marinotti O."/>
            <person name="Ribeiro J.M.C."/>
            <person name="Costa-da-Silva A.L."/>
            <person name="Silva M.C.P."/>
            <person name="Lopes A.R."/>
            <person name="Barros M.S."/>
            <person name="Sa-Nunes A."/>
            <person name="Konjin B.B."/>
            <person name="Carvalho E."/>
            <person name="Suesdek L."/>
            <person name="Silva-Neto M.A.C."/>
            <person name="Capurro M.L."/>
        </authorList>
    </citation>
    <scope>NUCLEOTIDE SEQUENCE</scope>
    <source>
        <tissue evidence="2">Whole body</tissue>
    </source>
</reference>
<feature type="non-terminal residue" evidence="2">
    <location>
        <position position="1"/>
    </location>
</feature>
<dbReference type="AlphaFoldDB" id="T1DJT7"/>
<feature type="compositionally biased region" description="Low complexity" evidence="1">
    <location>
        <begin position="1"/>
        <end position="29"/>
    </location>
</feature>
<evidence type="ECO:0000313" key="2">
    <source>
        <dbReference type="EMBL" id="JAB00305.1"/>
    </source>
</evidence>
<dbReference type="EMBL" id="GAMD01001286">
    <property type="protein sequence ID" value="JAB00305.1"/>
    <property type="molecule type" value="mRNA"/>
</dbReference>
<sequence>SSPSSSSSSSSSSSFRSLSSCSSSSSLGSDFRPPADRRGRPDRRRGALLTALRPRLAATPLFRLPRRPAAAVVSTLLRFRPTFESPFYRAPVLLGVFEIRIVIVVGTVDRVRYLFCTTPHRDPIHNAPRGDSPILGLQRIKEPGGMPILMMFVELRSFLCVSGRSRPVDPLVPRAMLNFPKHMERTTGKQSPTRV</sequence>
<accession>T1DJT7</accession>
<proteinExistence type="evidence at transcript level"/>